<dbReference type="FunFam" id="3.40.50.620:FF:000021">
    <property type="entry name" value="Riboflavin biosynthesis protein"/>
    <property type="match status" value="1"/>
</dbReference>
<dbReference type="GO" id="GO:0009398">
    <property type="term" value="P:FMN biosynthetic process"/>
    <property type="evidence" value="ECO:0007669"/>
    <property type="project" value="UniProtKB-UniRule"/>
</dbReference>
<evidence type="ECO:0000256" key="9">
    <source>
        <dbReference type="ARBA" id="ARBA00022827"/>
    </source>
</evidence>
<keyword evidence="5 14" id="KW-0808">Transferase</keyword>
<keyword evidence="4 14" id="KW-0288">FMN</keyword>
<evidence type="ECO:0000256" key="13">
    <source>
        <dbReference type="ARBA" id="ARBA00049494"/>
    </source>
</evidence>
<comment type="similarity">
    <text evidence="14">Belongs to the ribF family.</text>
</comment>
<dbReference type="Pfam" id="PF06574">
    <property type="entry name" value="FAD_syn"/>
    <property type="match status" value="1"/>
</dbReference>
<evidence type="ECO:0000256" key="11">
    <source>
        <dbReference type="ARBA" id="ARBA00023268"/>
    </source>
</evidence>
<evidence type="ECO:0000256" key="7">
    <source>
        <dbReference type="ARBA" id="ARBA00022741"/>
    </source>
</evidence>
<dbReference type="GO" id="GO:0003919">
    <property type="term" value="F:FMN adenylyltransferase activity"/>
    <property type="evidence" value="ECO:0007669"/>
    <property type="project" value="UniProtKB-UniRule"/>
</dbReference>
<evidence type="ECO:0000256" key="12">
    <source>
        <dbReference type="ARBA" id="ARBA00047880"/>
    </source>
</evidence>
<dbReference type="Proteomes" id="UP001065613">
    <property type="component" value="Chromosome"/>
</dbReference>
<dbReference type="AlphaFoldDB" id="A0A977L080"/>
<comment type="catalytic activity">
    <reaction evidence="12 14">
        <text>riboflavin + ATP = FMN + ADP + H(+)</text>
        <dbReference type="Rhea" id="RHEA:14357"/>
        <dbReference type="ChEBI" id="CHEBI:15378"/>
        <dbReference type="ChEBI" id="CHEBI:30616"/>
        <dbReference type="ChEBI" id="CHEBI:57986"/>
        <dbReference type="ChEBI" id="CHEBI:58210"/>
        <dbReference type="ChEBI" id="CHEBI:456216"/>
        <dbReference type="EC" id="2.7.1.26"/>
    </reaction>
</comment>
<evidence type="ECO:0000256" key="4">
    <source>
        <dbReference type="ARBA" id="ARBA00022643"/>
    </source>
</evidence>
<dbReference type="NCBIfam" id="NF004159">
    <property type="entry name" value="PRK05627.1-2"/>
    <property type="match status" value="1"/>
</dbReference>
<dbReference type="EC" id="2.7.7.2" evidence="14"/>
<dbReference type="NCBIfam" id="NF004160">
    <property type="entry name" value="PRK05627.1-3"/>
    <property type="match status" value="1"/>
</dbReference>
<dbReference type="InterPro" id="IPR014729">
    <property type="entry name" value="Rossmann-like_a/b/a_fold"/>
</dbReference>
<reference evidence="16" key="1">
    <citation type="submission" date="2021-04" db="EMBL/GenBank/DDBJ databases">
        <title>Genome sequence of Woronichinia naegeliana from Washington state freshwater lake bloom.</title>
        <authorList>
            <person name="Dreher T.W."/>
        </authorList>
    </citation>
    <scope>NUCLEOTIDE SEQUENCE</scope>
    <source>
        <strain evidence="16">WA131</strain>
    </source>
</reference>
<dbReference type="InterPro" id="IPR002606">
    <property type="entry name" value="Riboflavin_kinase_bac"/>
</dbReference>
<dbReference type="SUPFAM" id="SSF82114">
    <property type="entry name" value="Riboflavin kinase-like"/>
    <property type="match status" value="1"/>
</dbReference>
<dbReference type="GO" id="GO:0009231">
    <property type="term" value="P:riboflavin biosynthetic process"/>
    <property type="evidence" value="ECO:0007669"/>
    <property type="project" value="InterPro"/>
</dbReference>
<dbReference type="SMART" id="SM00904">
    <property type="entry name" value="Flavokinase"/>
    <property type="match status" value="1"/>
</dbReference>
<dbReference type="SUPFAM" id="SSF52374">
    <property type="entry name" value="Nucleotidylyl transferase"/>
    <property type="match status" value="1"/>
</dbReference>
<keyword evidence="8 14" id="KW-0418">Kinase</keyword>
<dbReference type="GO" id="GO:0006747">
    <property type="term" value="P:FAD biosynthetic process"/>
    <property type="evidence" value="ECO:0007669"/>
    <property type="project" value="UniProtKB-UniRule"/>
</dbReference>
<feature type="domain" description="Riboflavin kinase" evidence="15">
    <location>
        <begin position="182"/>
        <end position="309"/>
    </location>
</feature>
<dbReference type="Gene3D" id="3.40.50.620">
    <property type="entry name" value="HUPs"/>
    <property type="match status" value="1"/>
</dbReference>
<evidence type="ECO:0000259" key="15">
    <source>
        <dbReference type="SMART" id="SM00904"/>
    </source>
</evidence>
<keyword evidence="11" id="KW-0511">Multifunctional enzyme</keyword>
<evidence type="ECO:0000256" key="14">
    <source>
        <dbReference type="PIRNR" id="PIRNR004491"/>
    </source>
</evidence>
<dbReference type="NCBIfam" id="NF004162">
    <property type="entry name" value="PRK05627.1-5"/>
    <property type="match status" value="1"/>
</dbReference>
<dbReference type="GO" id="GO:0008531">
    <property type="term" value="F:riboflavin kinase activity"/>
    <property type="evidence" value="ECO:0007669"/>
    <property type="project" value="UniProtKB-UniRule"/>
</dbReference>
<keyword evidence="6 14" id="KW-0548">Nucleotidyltransferase</keyword>
<dbReference type="InterPro" id="IPR023468">
    <property type="entry name" value="Riboflavin_kinase"/>
</dbReference>
<evidence type="ECO:0000256" key="3">
    <source>
        <dbReference type="ARBA" id="ARBA00022630"/>
    </source>
</evidence>
<protein>
    <recommendedName>
        <fullName evidence="14">Riboflavin biosynthesis protein</fullName>
    </recommendedName>
    <domain>
        <recommendedName>
            <fullName evidence="14">Riboflavin kinase</fullName>
            <ecNumber evidence="14">2.7.1.26</ecNumber>
        </recommendedName>
        <alternativeName>
            <fullName evidence="14">Flavokinase</fullName>
        </alternativeName>
    </domain>
    <domain>
        <recommendedName>
            <fullName evidence="14">FMN adenylyltransferase</fullName>
            <ecNumber evidence="14">2.7.7.2</ecNumber>
        </recommendedName>
        <alternativeName>
            <fullName evidence="14">FAD pyrophosphorylase</fullName>
        </alternativeName>
        <alternativeName>
            <fullName evidence="14">FAD synthase</fullName>
        </alternativeName>
    </domain>
</protein>
<dbReference type="KEGG" id="wna:KA717_10390"/>
<comment type="pathway">
    <text evidence="1 14">Cofactor biosynthesis; FAD biosynthesis; FAD from FMN: step 1/1.</text>
</comment>
<keyword evidence="10 14" id="KW-0067">ATP-binding</keyword>
<comment type="pathway">
    <text evidence="2 14">Cofactor biosynthesis; FMN biosynthesis; FMN from riboflavin (ATP route): step 1/1.</text>
</comment>
<evidence type="ECO:0000256" key="2">
    <source>
        <dbReference type="ARBA" id="ARBA00005201"/>
    </source>
</evidence>
<organism evidence="16">
    <name type="scientific">Woronichinia naegeliana WA131</name>
    <dbReference type="NCBI Taxonomy" id="2824559"/>
    <lineage>
        <taxon>Bacteria</taxon>
        <taxon>Bacillati</taxon>
        <taxon>Cyanobacteriota</taxon>
        <taxon>Cyanophyceae</taxon>
        <taxon>Synechococcales</taxon>
        <taxon>Coelosphaeriaceae</taxon>
        <taxon>Woronichinia</taxon>
    </lineage>
</organism>
<evidence type="ECO:0000256" key="1">
    <source>
        <dbReference type="ARBA" id="ARBA00004726"/>
    </source>
</evidence>
<sequence length="315" mass="34783">MWIISSTNELLVPTAIALGNFDGVHLGHQQVLKKIIDHQANSGDQRPYPTVVSFNPHPRQFFTGQHQPLLTPLEEKVAQLESLGIAQLVLLPFSQALANLVPQEFVETILFKQLQAQKISVGADFRFGYQRQGTAQDLTAIAAQFGIEVFTTSLQQDANQRISSSLIRSALAAGDMEQANRMLGRPYGLVGKVIYGQQLGRTLGFPTANLALPEEKLLPRFGVYCVRVHCPSLSPHPLGGVMNLGDRPTVDGQKVTAEIHLFNFSDNLYDQSLRVELLQFLRPEQKFSGLDSLKAQIAQDCQQAQAMLLKADLID</sequence>
<dbReference type="PIRSF" id="PIRSF004491">
    <property type="entry name" value="FAD_Synth"/>
    <property type="match status" value="1"/>
</dbReference>
<keyword evidence="7 14" id="KW-0547">Nucleotide-binding</keyword>
<name>A0A977L080_9CYAN</name>
<keyword evidence="3 14" id="KW-0285">Flavoprotein</keyword>
<evidence type="ECO:0000256" key="8">
    <source>
        <dbReference type="ARBA" id="ARBA00022777"/>
    </source>
</evidence>
<keyword evidence="9 14" id="KW-0274">FAD</keyword>
<dbReference type="PANTHER" id="PTHR22749:SF6">
    <property type="entry name" value="RIBOFLAVIN KINASE"/>
    <property type="match status" value="1"/>
</dbReference>
<dbReference type="InterPro" id="IPR015865">
    <property type="entry name" value="Riboflavin_kinase_bac/euk"/>
</dbReference>
<evidence type="ECO:0000256" key="5">
    <source>
        <dbReference type="ARBA" id="ARBA00022679"/>
    </source>
</evidence>
<gene>
    <name evidence="16" type="ORF">KA717_10390</name>
</gene>
<evidence type="ECO:0000256" key="10">
    <source>
        <dbReference type="ARBA" id="ARBA00022840"/>
    </source>
</evidence>
<dbReference type="InterPro" id="IPR023465">
    <property type="entry name" value="Riboflavin_kinase_dom_sf"/>
</dbReference>
<accession>A0A977L080</accession>
<dbReference type="EMBL" id="CP073041">
    <property type="protein sequence ID" value="UXE63037.1"/>
    <property type="molecule type" value="Genomic_DNA"/>
</dbReference>
<dbReference type="Pfam" id="PF01687">
    <property type="entry name" value="Flavokinase"/>
    <property type="match status" value="1"/>
</dbReference>
<proteinExistence type="inferred from homology"/>
<dbReference type="NCBIfam" id="TIGR00083">
    <property type="entry name" value="ribF"/>
    <property type="match status" value="1"/>
</dbReference>
<dbReference type="Gene3D" id="2.40.30.30">
    <property type="entry name" value="Riboflavin kinase-like"/>
    <property type="match status" value="1"/>
</dbReference>
<comment type="catalytic activity">
    <reaction evidence="13 14">
        <text>FMN + ATP + H(+) = FAD + diphosphate</text>
        <dbReference type="Rhea" id="RHEA:17237"/>
        <dbReference type="ChEBI" id="CHEBI:15378"/>
        <dbReference type="ChEBI" id="CHEBI:30616"/>
        <dbReference type="ChEBI" id="CHEBI:33019"/>
        <dbReference type="ChEBI" id="CHEBI:57692"/>
        <dbReference type="ChEBI" id="CHEBI:58210"/>
        <dbReference type="EC" id="2.7.7.2"/>
    </reaction>
</comment>
<dbReference type="InterPro" id="IPR015864">
    <property type="entry name" value="FAD_synthase"/>
</dbReference>
<dbReference type="CDD" id="cd02064">
    <property type="entry name" value="FAD_synthetase_N"/>
    <property type="match status" value="1"/>
</dbReference>
<dbReference type="PANTHER" id="PTHR22749">
    <property type="entry name" value="RIBOFLAVIN KINASE/FMN ADENYLYLTRANSFERASE"/>
    <property type="match status" value="1"/>
</dbReference>
<evidence type="ECO:0000256" key="6">
    <source>
        <dbReference type="ARBA" id="ARBA00022695"/>
    </source>
</evidence>
<dbReference type="GO" id="GO:0005524">
    <property type="term" value="F:ATP binding"/>
    <property type="evidence" value="ECO:0007669"/>
    <property type="project" value="UniProtKB-UniRule"/>
</dbReference>
<dbReference type="EC" id="2.7.1.26" evidence="14"/>
<evidence type="ECO:0000313" key="16">
    <source>
        <dbReference type="EMBL" id="UXE63037.1"/>
    </source>
</evidence>